<evidence type="ECO:0000256" key="5">
    <source>
        <dbReference type="ARBA" id="ARBA00022679"/>
    </source>
</evidence>
<dbReference type="GO" id="GO:0008654">
    <property type="term" value="P:phospholipid biosynthetic process"/>
    <property type="evidence" value="ECO:0007669"/>
    <property type="project" value="UniProtKB-KW"/>
</dbReference>
<dbReference type="GO" id="GO:0005524">
    <property type="term" value="F:ATP binding"/>
    <property type="evidence" value="ECO:0007669"/>
    <property type="project" value="UniProtKB-KW"/>
</dbReference>
<comment type="similarity">
    <text evidence="2">Belongs to the bacterial diacylglycerol kinase family.</text>
</comment>
<dbReference type="AlphaFoldDB" id="A0A937X2W8"/>
<dbReference type="InterPro" id="IPR033717">
    <property type="entry name" value="UDPK"/>
</dbReference>
<keyword evidence="3" id="KW-1003">Cell membrane</keyword>
<evidence type="ECO:0000313" key="21">
    <source>
        <dbReference type="Proteomes" id="UP000703893"/>
    </source>
</evidence>
<keyword evidence="6 19" id="KW-0812">Transmembrane</keyword>
<protein>
    <submittedName>
        <fullName evidence="20">Diacylglycerol kinase family protein</fullName>
    </submittedName>
</protein>
<evidence type="ECO:0000256" key="8">
    <source>
        <dbReference type="ARBA" id="ARBA00022777"/>
    </source>
</evidence>
<keyword evidence="12 19" id="KW-0472">Membrane</keyword>
<keyword evidence="5" id="KW-0808">Transferase</keyword>
<keyword evidence="11" id="KW-0443">Lipid metabolism</keyword>
<evidence type="ECO:0000256" key="4">
    <source>
        <dbReference type="ARBA" id="ARBA00022516"/>
    </source>
</evidence>
<gene>
    <name evidence="20" type="ORF">FJZ00_01595</name>
</gene>
<evidence type="ECO:0000256" key="15">
    <source>
        <dbReference type="PIRSR" id="PIRSR600829-1"/>
    </source>
</evidence>
<comment type="caution">
    <text evidence="20">The sequence shown here is derived from an EMBL/GenBank/DDBJ whole genome shotgun (WGS) entry which is preliminary data.</text>
</comment>
<comment type="cofactor">
    <cofactor evidence="18">
        <name>Mg(2+)</name>
        <dbReference type="ChEBI" id="CHEBI:18420"/>
    </cofactor>
    <text evidence="18">Mn(2+), Zn(2+), Cd(2+) and Co(2+) support activity to lesser extents.</text>
</comment>
<feature type="active site" description="Proton acceptor" evidence="15">
    <location>
        <position position="46"/>
    </location>
</feature>
<evidence type="ECO:0000313" key="20">
    <source>
        <dbReference type="EMBL" id="MBM3273817.1"/>
    </source>
</evidence>
<dbReference type="GO" id="GO:0005886">
    <property type="term" value="C:plasma membrane"/>
    <property type="evidence" value="ECO:0007669"/>
    <property type="project" value="UniProtKB-SubCell"/>
</dbReference>
<evidence type="ECO:0000256" key="7">
    <source>
        <dbReference type="ARBA" id="ARBA00022741"/>
    </source>
</evidence>
<dbReference type="PANTHER" id="PTHR34299:SF1">
    <property type="entry name" value="DIACYLGLYCEROL KINASE"/>
    <property type="match status" value="1"/>
</dbReference>
<evidence type="ECO:0000256" key="19">
    <source>
        <dbReference type="SAM" id="Phobius"/>
    </source>
</evidence>
<feature type="binding site" evidence="17">
    <location>
        <begin position="71"/>
        <end position="72"/>
    </location>
    <ligand>
        <name>ATP</name>
        <dbReference type="ChEBI" id="CHEBI:30616"/>
    </ligand>
</feature>
<organism evidence="20 21">
    <name type="scientific">Candidatus Tanganyikabacteria bacterium</name>
    <dbReference type="NCBI Taxonomy" id="2961651"/>
    <lineage>
        <taxon>Bacteria</taxon>
        <taxon>Bacillati</taxon>
        <taxon>Candidatus Sericytochromatia</taxon>
        <taxon>Candidatus Tanganyikabacteria</taxon>
    </lineage>
</organism>
<keyword evidence="18" id="KW-0479">Metal-binding</keyword>
<feature type="binding site" evidence="17">
    <location>
        <position position="53"/>
    </location>
    <ligand>
        <name>ATP</name>
        <dbReference type="ChEBI" id="CHEBI:30616"/>
    </ligand>
</feature>
<evidence type="ECO:0000256" key="9">
    <source>
        <dbReference type="ARBA" id="ARBA00022840"/>
    </source>
</evidence>
<evidence type="ECO:0000256" key="1">
    <source>
        <dbReference type="ARBA" id="ARBA00004651"/>
    </source>
</evidence>
<reference evidence="20 21" key="1">
    <citation type="submission" date="2019-03" db="EMBL/GenBank/DDBJ databases">
        <title>Lake Tanganyika Metagenome-Assembled Genomes (MAGs).</title>
        <authorList>
            <person name="Tran P."/>
        </authorList>
    </citation>
    <scope>NUCLEOTIDE SEQUENCE [LARGE SCALE GENOMIC DNA]</scope>
    <source>
        <strain evidence="20">K_DeepCast_65m_m2_236</strain>
    </source>
</reference>
<dbReference type="CDD" id="cd14265">
    <property type="entry name" value="UDPK_IM_like"/>
    <property type="match status" value="1"/>
</dbReference>
<keyword evidence="10 19" id="KW-1133">Transmembrane helix</keyword>
<feature type="binding site" evidence="16">
    <location>
        <position position="46"/>
    </location>
    <ligand>
        <name>substrate</name>
    </ligand>
</feature>
<keyword evidence="13" id="KW-0594">Phospholipid biosynthesis</keyword>
<keyword evidence="18" id="KW-0460">Magnesium</keyword>
<evidence type="ECO:0000256" key="18">
    <source>
        <dbReference type="PIRSR" id="PIRSR600829-4"/>
    </source>
</evidence>
<sequence length="107" mass="11535">MLRTQRNMRTHVAVGLAAFALGIWLEISLLELSAIAIVSSLVVICEMFNTAVENAVDLATHRRHPLAKAAKDVAAAAVLASAMNSLLVGLLLLGPKLWIRVVEMLHL</sequence>
<dbReference type="Pfam" id="PF01219">
    <property type="entry name" value="DAGK_prokar"/>
    <property type="match status" value="1"/>
</dbReference>
<accession>A0A937X2W8</accession>
<feature type="transmembrane region" description="Helical" evidence="19">
    <location>
        <begin position="12"/>
        <end position="29"/>
    </location>
</feature>
<feature type="binding site" evidence="18">
    <location>
        <position position="53"/>
    </location>
    <ligand>
        <name>a divalent metal cation</name>
        <dbReference type="ChEBI" id="CHEBI:60240"/>
    </ligand>
</feature>
<name>A0A937X2W8_9BACT</name>
<keyword evidence="9 17" id="KW-0067">ATP-binding</keyword>
<dbReference type="EMBL" id="VGJX01000055">
    <property type="protein sequence ID" value="MBM3273817.1"/>
    <property type="molecule type" value="Genomic_DNA"/>
</dbReference>
<evidence type="ECO:0000256" key="2">
    <source>
        <dbReference type="ARBA" id="ARBA00005967"/>
    </source>
</evidence>
<keyword evidence="8 20" id="KW-0418">Kinase</keyword>
<evidence type="ECO:0000256" key="14">
    <source>
        <dbReference type="ARBA" id="ARBA00023264"/>
    </source>
</evidence>
<comment type="subcellular location">
    <subcellularLocation>
        <location evidence="1">Cell membrane</location>
        <topology evidence="1">Multi-pass membrane protein</topology>
    </subcellularLocation>
</comment>
<evidence type="ECO:0000256" key="11">
    <source>
        <dbReference type="ARBA" id="ARBA00023098"/>
    </source>
</evidence>
<evidence type="ECO:0000256" key="10">
    <source>
        <dbReference type="ARBA" id="ARBA00022989"/>
    </source>
</evidence>
<proteinExistence type="inferred from homology"/>
<dbReference type="Proteomes" id="UP000703893">
    <property type="component" value="Unassembled WGS sequence"/>
</dbReference>
<feature type="transmembrane region" description="Helical" evidence="19">
    <location>
        <begin position="35"/>
        <end position="52"/>
    </location>
</feature>
<evidence type="ECO:0000256" key="3">
    <source>
        <dbReference type="ARBA" id="ARBA00022475"/>
    </source>
</evidence>
<dbReference type="GO" id="GO:0016301">
    <property type="term" value="F:kinase activity"/>
    <property type="evidence" value="ECO:0007669"/>
    <property type="project" value="UniProtKB-KW"/>
</dbReference>
<evidence type="ECO:0000256" key="13">
    <source>
        <dbReference type="ARBA" id="ARBA00023209"/>
    </source>
</evidence>
<evidence type="ECO:0000256" key="16">
    <source>
        <dbReference type="PIRSR" id="PIRSR600829-2"/>
    </source>
</evidence>
<keyword evidence="14" id="KW-1208">Phospholipid metabolism</keyword>
<dbReference type="Gene3D" id="1.10.287.3610">
    <property type="match status" value="1"/>
</dbReference>
<evidence type="ECO:0000256" key="6">
    <source>
        <dbReference type="ARBA" id="ARBA00022692"/>
    </source>
</evidence>
<evidence type="ECO:0000256" key="17">
    <source>
        <dbReference type="PIRSR" id="PIRSR600829-3"/>
    </source>
</evidence>
<dbReference type="PANTHER" id="PTHR34299">
    <property type="entry name" value="DIACYLGLYCEROL KINASE"/>
    <property type="match status" value="1"/>
</dbReference>
<dbReference type="InterPro" id="IPR036945">
    <property type="entry name" value="DAGK_sf"/>
</dbReference>
<evidence type="ECO:0000256" key="12">
    <source>
        <dbReference type="ARBA" id="ARBA00023136"/>
    </source>
</evidence>
<keyword evidence="7 17" id="KW-0547">Nucleotide-binding</keyword>
<keyword evidence="4" id="KW-0444">Lipid biosynthesis</keyword>
<feature type="transmembrane region" description="Helical" evidence="19">
    <location>
        <begin position="73"/>
        <end position="94"/>
    </location>
</feature>
<dbReference type="GO" id="GO:0046872">
    <property type="term" value="F:metal ion binding"/>
    <property type="evidence" value="ECO:0007669"/>
    <property type="project" value="UniProtKB-KW"/>
</dbReference>
<dbReference type="InterPro" id="IPR000829">
    <property type="entry name" value="DAGK"/>
</dbReference>